<evidence type="ECO:0000256" key="4">
    <source>
        <dbReference type="ARBA" id="ARBA00023136"/>
    </source>
</evidence>
<feature type="domain" description="TM2" evidence="6">
    <location>
        <begin position="11"/>
        <end position="58"/>
    </location>
</feature>
<feature type="transmembrane region" description="Helical" evidence="5">
    <location>
        <begin position="40"/>
        <end position="60"/>
    </location>
</feature>
<dbReference type="Pfam" id="PF05154">
    <property type="entry name" value="TM2"/>
    <property type="match status" value="1"/>
</dbReference>
<keyword evidence="3 5" id="KW-1133">Transmembrane helix</keyword>
<dbReference type="GO" id="GO:0016020">
    <property type="term" value="C:membrane"/>
    <property type="evidence" value="ECO:0007669"/>
    <property type="project" value="UniProtKB-SubCell"/>
</dbReference>
<evidence type="ECO:0000259" key="6">
    <source>
        <dbReference type="Pfam" id="PF05154"/>
    </source>
</evidence>
<evidence type="ECO:0000313" key="8">
    <source>
        <dbReference type="Proteomes" id="UP000239415"/>
    </source>
</evidence>
<evidence type="ECO:0000256" key="2">
    <source>
        <dbReference type="ARBA" id="ARBA00022692"/>
    </source>
</evidence>
<feature type="transmembrane region" description="Helical" evidence="5">
    <location>
        <begin position="15"/>
        <end position="33"/>
    </location>
</feature>
<protein>
    <submittedName>
        <fullName evidence="7">TM2 domain-containing protein</fullName>
    </submittedName>
</protein>
<sequence>MTQTAHGVALKQTGVTYLLWFFFGWLGVHQFYLGKTGRGILYLLTVGVFGIGVLIDLFTIPAQVRAVNAQRVAGVA</sequence>
<evidence type="ECO:0000256" key="3">
    <source>
        <dbReference type="ARBA" id="ARBA00022989"/>
    </source>
</evidence>
<accession>A0A2T0KP23</accession>
<evidence type="ECO:0000256" key="1">
    <source>
        <dbReference type="ARBA" id="ARBA00004141"/>
    </source>
</evidence>
<evidence type="ECO:0000313" key="7">
    <source>
        <dbReference type="EMBL" id="PRX25478.1"/>
    </source>
</evidence>
<dbReference type="InterPro" id="IPR007829">
    <property type="entry name" value="TM2"/>
</dbReference>
<name>A0A2T0KP23_9ACTN</name>
<evidence type="ECO:0000256" key="5">
    <source>
        <dbReference type="SAM" id="Phobius"/>
    </source>
</evidence>
<organism evidence="7 8">
    <name type="scientific">Actinoplanes italicus</name>
    <dbReference type="NCBI Taxonomy" id="113567"/>
    <lineage>
        <taxon>Bacteria</taxon>
        <taxon>Bacillati</taxon>
        <taxon>Actinomycetota</taxon>
        <taxon>Actinomycetes</taxon>
        <taxon>Micromonosporales</taxon>
        <taxon>Micromonosporaceae</taxon>
        <taxon>Actinoplanes</taxon>
    </lineage>
</organism>
<keyword evidence="2 5" id="KW-0812">Transmembrane</keyword>
<dbReference type="EMBL" id="PVMZ01000001">
    <property type="protein sequence ID" value="PRX25478.1"/>
    <property type="molecule type" value="Genomic_DNA"/>
</dbReference>
<dbReference type="Proteomes" id="UP000239415">
    <property type="component" value="Unassembled WGS sequence"/>
</dbReference>
<comment type="subcellular location">
    <subcellularLocation>
        <location evidence="1">Membrane</location>
        <topology evidence="1">Multi-pass membrane protein</topology>
    </subcellularLocation>
</comment>
<keyword evidence="8" id="KW-1185">Reference proteome</keyword>
<dbReference type="RefSeq" id="WP_203736960.1">
    <property type="nucleotide sequence ID" value="NZ_BOMO01000025.1"/>
</dbReference>
<comment type="caution">
    <text evidence="7">The sequence shown here is derived from an EMBL/GenBank/DDBJ whole genome shotgun (WGS) entry which is preliminary data.</text>
</comment>
<gene>
    <name evidence="7" type="ORF">CLV67_101195</name>
</gene>
<dbReference type="AlphaFoldDB" id="A0A2T0KP23"/>
<dbReference type="PANTHER" id="PTHR21016">
    <property type="entry name" value="BETA-AMYLOID BINDING PROTEIN-RELATED"/>
    <property type="match status" value="1"/>
</dbReference>
<keyword evidence="4 5" id="KW-0472">Membrane</keyword>
<reference evidence="7 8" key="1">
    <citation type="submission" date="2018-03" db="EMBL/GenBank/DDBJ databases">
        <title>Genomic Encyclopedia of Archaeal and Bacterial Type Strains, Phase II (KMG-II): from individual species to whole genera.</title>
        <authorList>
            <person name="Goeker M."/>
        </authorList>
    </citation>
    <scope>NUCLEOTIDE SEQUENCE [LARGE SCALE GENOMIC DNA]</scope>
    <source>
        <strain evidence="7 8">DSM 43146</strain>
    </source>
</reference>
<dbReference type="InterPro" id="IPR050932">
    <property type="entry name" value="TM2D1-3-like"/>
</dbReference>
<dbReference type="PANTHER" id="PTHR21016:SF25">
    <property type="entry name" value="TM2 DOMAIN-CONTAINING PROTEIN DDB_G0277895-RELATED"/>
    <property type="match status" value="1"/>
</dbReference>
<proteinExistence type="predicted"/>